<evidence type="ECO:0000313" key="3">
    <source>
        <dbReference type="EMBL" id="CAD2170145.1"/>
    </source>
</evidence>
<feature type="transmembrane region" description="Helical" evidence="1">
    <location>
        <begin position="16"/>
        <end position="39"/>
    </location>
</feature>
<dbReference type="Pfam" id="PF05050">
    <property type="entry name" value="Methyltransf_21"/>
    <property type="match status" value="1"/>
</dbReference>
<dbReference type="PANTHER" id="PTHR22989">
    <property type="entry name" value="UNCHARACTERIZED DUF13 C.ELEGANS"/>
    <property type="match status" value="1"/>
</dbReference>
<keyword evidence="1" id="KW-0472">Membrane</keyword>
<name>A0A6V7V589_MELEN</name>
<dbReference type="AlphaFoldDB" id="A0A6V7V589"/>
<proteinExistence type="predicted"/>
<organism evidence="3 4">
    <name type="scientific">Meloidogyne enterolobii</name>
    <name type="common">Root-knot nematode worm</name>
    <name type="synonym">Meloidogyne mayaguensis</name>
    <dbReference type="NCBI Taxonomy" id="390850"/>
    <lineage>
        <taxon>Eukaryota</taxon>
        <taxon>Metazoa</taxon>
        <taxon>Ecdysozoa</taxon>
        <taxon>Nematoda</taxon>
        <taxon>Chromadorea</taxon>
        <taxon>Rhabditida</taxon>
        <taxon>Tylenchina</taxon>
        <taxon>Tylenchomorpha</taxon>
        <taxon>Tylenchoidea</taxon>
        <taxon>Meloidogynidae</taxon>
        <taxon>Meloidogyninae</taxon>
        <taxon>Meloidogyne</taxon>
    </lineage>
</organism>
<feature type="domain" description="Methyltransferase FkbM" evidence="2">
    <location>
        <begin position="134"/>
        <end position="291"/>
    </location>
</feature>
<evidence type="ECO:0000256" key="1">
    <source>
        <dbReference type="SAM" id="Phobius"/>
    </source>
</evidence>
<comment type="caution">
    <text evidence="3">The sequence shown here is derived from an EMBL/GenBank/DDBJ whole genome shotgun (WGS) entry which is preliminary data.</text>
</comment>
<dbReference type="EMBL" id="CAJEWN010000163">
    <property type="protein sequence ID" value="CAD2170145.1"/>
    <property type="molecule type" value="Genomic_DNA"/>
</dbReference>
<protein>
    <recommendedName>
        <fullName evidence="2">Methyltransferase FkbM domain-containing protein</fullName>
    </recommendedName>
</protein>
<accession>A0A6V7V589</accession>
<feature type="transmembrane region" description="Helical" evidence="1">
    <location>
        <begin position="297"/>
        <end position="314"/>
    </location>
</feature>
<dbReference type="PANTHER" id="PTHR22989:SF20">
    <property type="entry name" value="USP DOMAIN-CONTAINING PROTEIN"/>
    <property type="match status" value="1"/>
</dbReference>
<reference evidence="3 4" key="1">
    <citation type="submission" date="2020-08" db="EMBL/GenBank/DDBJ databases">
        <authorList>
            <person name="Koutsovoulos G."/>
            <person name="Danchin GJ E."/>
        </authorList>
    </citation>
    <scope>NUCLEOTIDE SEQUENCE [LARGE SCALE GENOMIC DNA]</scope>
</reference>
<keyword evidence="1" id="KW-0812">Transmembrane</keyword>
<gene>
    <name evidence="3" type="ORF">MENT_LOCUS21522</name>
</gene>
<keyword evidence="1" id="KW-1133">Transmembrane helix</keyword>
<dbReference type="OrthoDB" id="5775722at2759"/>
<dbReference type="Proteomes" id="UP000580250">
    <property type="component" value="Unassembled WGS sequence"/>
</dbReference>
<dbReference type="InterPro" id="IPR006342">
    <property type="entry name" value="FkbM_mtfrase"/>
</dbReference>
<sequence length="330" mass="39022">MFLISSRIFNISQIKFIIIILLPISIFICSFLINLNAYFLDLPWWKVIHEKNLNKLIQQKNNKIKECFTQNILFKKSLALQKEGMPIIKQINGKINVKATWELIPRHFNEIWNKEFEKMEIFRLQSDDEEQKYFIKFSNNIKRPLQCNVITLGVGHSIWAERNLSKIYPECRFYAVDPSSDINSDLVKKELGGTFLEAAIGGESLDKTLINVWEKDVVKKGVNRRMVPQIGIIEFLRKKYQKTEPVDLMLIDVEGAEFGILEKFVEHSKYFPIPICQLNMEIHHPNELNVNYTYERFFQFLIVLFGLANLHFYIQIYTKINDICFFDYFL</sequence>
<evidence type="ECO:0000259" key="2">
    <source>
        <dbReference type="Pfam" id="PF05050"/>
    </source>
</evidence>
<evidence type="ECO:0000313" key="4">
    <source>
        <dbReference type="Proteomes" id="UP000580250"/>
    </source>
</evidence>